<evidence type="ECO:0000256" key="2">
    <source>
        <dbReference type="ARBA" id="ARBA00023143"/>
    </source>
</evidence>
<keyword evidence="2 3" id="KW-0975">Bacterial flagellum</keyword>
<accession>A0ABY2KI11</accession>
<dbReference type="SUPFAM" id="SSF64518">
    <property type="entry name" value="Phase 1 flagellin"/>
    <property type="match status" value="1"/>
</dbReference>
<proteinExistence type="inferred from homology"/>
<keyword evidence="6" id="KW-0969">Cilium</keyword>
<evidence type="ECO:0000256" key="1">
    <source>
        <dbReference type="ARBA" id="ARBA00005709"/>
    </source>
</evidence>
<evidence type="ECO:0000259" key="5">
    <source>
        <dbReference type="Pfam" id="PF00700"/>
    </source>
</evidence>
<dbReference type="InterPro" id="IPR046358">
    <property type="entry name" value="Flagellin_C"/>
</dbReference>
<dbReference type="Proteomes" id="UP000297741">
    <property type="component" value="Unassembled WGS sequence"/>
</dbReference>
<dbReference type="RefSeq" id="WP_135433184.1">
    <property type="nucleotide sequence ID" value="NZ_RPEM01000013.1"/>
</dbReference>
<dbReference type="EMBL" id="RPEM01000013">
    <property type="protein sequence ID" value="TGD41940.1"/>
    <property type="molecule type" value="Genomic_DNA"/>
</dbReference>
<comment type="caution">
    <text evidence="6">The sequence shown here is derived from an EMBL/GenBank/DDBJ whole genome shotgun (WGS) entry which is preliminary data.</text>
</comment>
<dbReference type="Pfam" id="PF00669">
    <property type="entry name" value="Flagellin_N"/>
    <property type="match status" value="1"/>
</dbReference>
<comment type="similarity">
    <text evidence="1 3">Belongs to the bacterial flagellin family.</text>
</comment>
<name>A0ABY2KI11_9RHOB</name>
<keyword evidence="6" id="KW-0282">Flagellum</keyword>
<comment type="function">
    <text evidence="3">Flagellin is the subunit protein which polymerizes to form the filaments of bacterial flagella.</text>
</comment>
<evidence type="ECO:0000313" key="6">
    <source>
        <dbReference type="EMBL" id="TGD41940.1"/>
    </source>
</evidence>
<dbReference type="Gene3D" id="1.20.1330.10">
    <property type="entry name" value="f41 fragment of flagellin, N-terminal domain"/>
    <property type="match status" value="1"/>
</dbReference>
<evidence type="ECO:0000256" key="3">
    <source>
        <dbReference type="RuleBase" id="RU362073"/>
    </source>
</evidence>
<dbReference type="InterPro" id="IPR001029">
    <property type="entry name" value="Flagellin_N"/>
</dbReference>
<keyword evidence="3" id="KW-0964">Secreted</keyword>
<dbReference type="Pfam" id="PF00700">
    <property type="entry name" value="Flagellin_C"/>
    <property type="match status" value="1"/>
</dbReference>
<reference evidence="6 7" key="1">
    <citation type="submission" date="2018-11" db="EMBL/GenBank/DDBJ databases">
        <title>Tabrizicola sp. isolated from sediment of alpine lake.</title>
        <authorList>
            <person name="Liu Z."/>
        </authorList>
    </citation>
    <scope>NUCLEOTIDE SEQUENCE [LARGE SCALE GENOMIC DNA]</scope>
    <source>
        <strain evidence="6 7">DRYC-M-16</strain>
    </source>
</reference>
<dbReference type="PANTHER" id="PTHR42792">
    <property type="entry name" value="FLAGELLIN"/>
    <property type="match status" value="1"/>
</dbReference>
<feature type="domain" description="Flagellin N-terminal" evidence="4">
    <location>
        <begin position="4"/>
        <end position="137"/>
    </location>
</feature>
<comment type="subcellular location">
    <subcellularLocation>
        <location evidence="3">Secreted</location>
    </subcellularLocation>
    <subcellularLocation>
        <location evidence="3">Bacterial flagellum</location>
    </subcellularLocation>
</comment>
<dbReference type="InterPro" id="IPR001492">
    <property type="entry name" value="Flagellin"/>
</dbReference>
<gene>
    <name evidence="6" type="ORF">EEB11_16450</name>
</gene>
<evidence type="ECO:0000313" key="7">
    <source>
        <dbReference type="Proteomes" id="UP000297741"/>
    </source>
</evidence>
<organism evidence="6 7">
    <name type="scientific">Pseudotabrizicola sediminis</name>
    <dbReference type="NCBI Taxonomy" id="2486418"/>
    <lineage>
        <taxon>Bacteria</taxon>
        <taxon>Pseudomonadati</taxon>
        <taxon>Pseudomonadota</taxon>
        <taxon>Alphaproteobacteria</taxon>
        <taxon>Rhodobacterales</taxon>
        <taxon>Paracoccaceae</taxon>
        <taxon>Pseudotabrizicola</taxon>
    </lineage>
</organism>
<protein>
    <recommendedName>
        <fullName evidence="3">Flagellin</fullName>
    </recommendedName>
</protein>
<feature type="domain" description="Flagellin C-terminal" evidence="5">
    <location>
        <begin position="344"/>
        <end position="427"/>
    </location>
</feature>
<sequence>MSSILTNNGAMVALQTMKSITKNMGQVQAEISTGMAVGSAKDNAAVWAIAKTMESDVAGFKAISDSLSLGNSTISLARSSSEQITKLLEEVKGKIVNSQEENVDRSKIQADIGALRDQISSIVGAAQFNGLNMLSNKSKDAGTGTVNVLSSLDRASNGTVTASNINVGKSDLSTTVSVLGGTGAVELTKASVGFAAAAVILTGNATAPTSTATIGTGSVVAGDGYRIALTAGAGGLTNANTTAAFEIRYVARDGDTAVDVAAGLAKSFNDYAKSKGLETQMSAAVGAGANANQLTITGSSTGGNNVTAALLHHVAAGNTIGGGLEKLATVDVSTSAGAEAALGVIEGLTQTAIQAASDFGTAQKRIEIQKSFVSNLVDSLKSGIGSLVDANMEEASARLQALQVQQQLATQSLSIANQAPQNILALFR</sequence>
<keyword evidence="6" id="KW-0966">Cell projection</keyword>
<dbReference type="PRINTS" id="PR00207">
    <property type="entry name" value="FLAGELLIN"/>
</dbReference>
<dbReference type="PANTHER" id="PTHR42792:SF2">
    <property type="entry name" value="FLAGELLIN"/>
    <property type="match status" value="1"/>
</dbReference>
<keyword evidence="7" id="KW-1185">Reference proteome</keyword>
<evidence type="ECO:0000259" key="4">
    <source>
        <dbReference type="Pfam" id="PF00669"/>
    </source>
</evidence>